<dbReference type="InterPro" id="IPR000847">
    <property type="entry name" value="LysR_HTH_N"/>
</dbReference>
<dbReference type="Pfam" id="PF03466">
    <property type="entry name" value="LysR_substrate"/>
    <property type="match status" value="1"/>
</dbReference>
<dbReference type="PROSITE" id="PS50931">
    <property type="entry name" value="HTH_LYSR"/>
    <property type="match status" value="1"/>
</dbReference>
<dbReference type="Gene3D" id="3.40.190.10">
    <property type="entry name" value="Periplasmic binding protein-like II"/>
    <property type="match status" value="2"/>
</dbReference>
<keyword evidence="4" id="KW-0804">Transcription</keyword>
<evidence type="ECO:0000313" key="5">
    <source>
        <dbReference type="EMBL" id="OYO13621.1"/>
    </source>
</evidence>
<dbReference type="Pfam" id="PF00126">
    <property type="entry name" value="HTH_1"/>
    <property type="match status" value="1"/>
</dbReference>
<dbReference type="RefSeq" id="WP_094405713.1">
    <property type="nucleotide sequence ID" value="NZ_NMVM01000002.1"/>
</dbReference>
<sequence length="300" mass="32522">MLNPIHLRTLAAVLEHGTFSAAAQSLGYTTQAVSQHIAALEKSTGLALFERLPRGIQPTWSARYLHDSTANALATLMAVERDAISIAAGDRGEIRLGGFPTASRQLIPVALARFTAEHPDAIVSFDQGSLEEILTMVTEGVLDLGVVFENDLGTPEVPESLDRLKLMTETRSLLVPATHRFAGRDAVGIEELAEETWVASQQSPVLQRLCSAHGFEPRIAHRTDDFDVMRALVGAGLGVAVVPALGLLPERDVVIVATRTPLPSRRVGVVWRRSNTNPLLPKLVEALRTGVEHYFQTSHP</sequence>
<dbReference type="AlphaFoldDB" id="A0A255GDG5"/>
<dbReference type="CDD" id="cd08423">
    <property type="entry name" value="PBP2_LTTR_like_6"/>
    <property type="match status" value="1"/>
</dbReference>
<evidence type="ECO:0000313" key="6">
    <source>
        <dbReference type="Proteomes" id="UP000215896"/>
    </source>
</evidence>
<dbReference type="Proteomes" id="UP000215896">
    <property type="component" value="Unassembled WGS sequence"/>
</dbReference>
<protein>
    <submittedName>
        <fullName evidence="5">LysR family transcriptional regulator</fullName>
    </submittedName>
</protein>
<dbReference type="SUPFAM" id="SSF53850">
    <property type="entry name" value="Periplasmic binding protein-like II"/>
    <property type="match status" value="1"/>
</dbReference>
<evidence type="ECO:0000256" key="3">
    <source>
        <dbReference type="ARBA" id="ARBA00023125"/>
    </source>
</evidence>
<organism evidence="5 6">
    <name type="scientific">Enemella evansiae</name>
    <dbReference type="NCBI Taxonomy" id="2016499"/>
    <lineage>
        <taxon>Bacteria</taxon>
        <taxon>Bacillati</taxon>
        <taxon>Actinomycetota</taxon>
        <taxon>Actinomycetes</taxon>
        <taxon>Propionibacteriales</taxon>
        <taxon>Propionibacteriaceae</taxon>
        <taxon>Enemella</taxon>
    </lineage>
</organism>
<proteinExistence type="inferred from homology"/>
<keyword evidence="3" id="KW-0238">DNA-binding</keyword>
<dbReference type="SUPFAM" id="SSF46785">
    <property type="entry name" value="Winged helix' DNA-binding domain"/>
    <property type="match status" value="1"/>
</dbReference>
<dbReference type="GO" id="GO:0003700">
    <property type="term" value="F:DNA-binding transcription factor activity"/>
    <property type="evidence" value="ECO:0007669"/>
    <property type="project" value="InterPro"/>
</dbReference>
<keyword evidence="2" id="KW-0805">Transcription regulation</keyword>
<dbReference type="GO" id="GO:0003677">
    <property type="term" value="F:DNA binding"/>
    <property type="evidence" value="ECO:0007669"/>
    <property type="project" value="UniProtKB-KW"/>
</dbReference>
<reference evidence="5 6" key="1">
    <citation type="submission" date="2017-07" db="EMBL/GenBank/DDBJ databases">
        <title>Draft whole genome sequences of clinical Proprionibacteriaceae strains.</title>
        <authorList>
            <person name="Bernier A.-M."/>
            <person name="Bernard K."/>
            <person name="Domingo M.-C."/>
        </authorList>
    </citation>
    <scope>NUCLEOTIDE SEQUENCE [LARGE SCALE GENOMIC DNA]</scope>
    <source>
        <strain evidence="5 6">NML 030167</strain>
    </source>
</reference>
<comment type="caution">
    <text evidence="5">The sequence shown here is derived from an EMBL/GenBank/DDBJ whole genome shotgun (WGS) entry which is preliminary data.</text>
</comment>
<dbReference type="GO" id="GO:0032993">
    <property type="term" value="C:protein-DNA complex"/>
    <property type="evidence" value="ECO:0007669"/>
    <property type="project" value="TreeGrafter"/>
</dbReference>
<evidence type="ECO:0000256" key="2">
    <source>
        <dbReference type="ARBA" id="ARBA00023015"/>
    </source>
</evidence>
<dbReference type="Gene3D" id="1.10.10.10">
    <property type="entry name" value="Winged helix-like DNA-binding domain superfamily/Winged helix DNA-binding domain"/>
    <property type="match status" value="1"/>
</dbReference>
<dbReference type="PANTHER" id="PTHR30346:SF29">
    <property type="entry name" value="LYSR SUBSTRATE-BINDING"/>
    <property type="match status" value="1"/>
</dbReference>
<gene>
    <name evidence="5" type="ORF">CGZ94_11705</name>
</gene>
<dbReference type="PANTHER" id="PTHR30346">
    <property type="entry name" value="TRANSCRIPTIONAL DUAL REGULATOR HCAR-RELATED"/>
    <property type="match status" value="1"/>
</dbReference>
<dbReference type="InterPro" id="IPR036390">
    <property type="entry name" value="WH_DNA-bd_sf"/>
</dbReference>
<dbReference type="InterPro" id="IPR005119">
    <property type="entry name" value="LysR_subst-bd"/>
</dbReference>
<dbReference type="OrthoDB" id="4131546at2"/>
<name>A0A255GDG5_9ACTN</name>
<dbReference type="EMBL" id="NMVO01000013">
    <property type="protein sequence ID" value="OYO13621.1"/>
    <property type="molecule type" value="Genomic_DNA"/>
</dbReference>
<dbReference type="InterPro" id="IPR036388">
    <property type="entry name" value="WH-like_DNA-bd_sf"/>
</dbReference>
<evidence type="ECO:0000256" key="4">
    <source>
        <dbReference type="ARBA" id="ARBA00023163"/>
    </source>
</evidence>
<accession>A0A255GDG5</accession>
<keyword evidence="6" id="KW-1185">Reference proteome</keyword>
<accession>A0A4R6LM62</accession>
<comment type="similarity">
    <text evidence="1">Belongs to the LysR transcriptional regulatory family.</text>
</comment>
<evidence type="ECO:0000256" key="1">
    <source>
        <dbReference type="ARBA" id="ARBA00009437"/>
    </source>
</evidence>